<dbReference type="HOGENOM" id="CLU_3412840_0_0_5"/>
<evidence type="ECO:0000313" key="2">
    <source>
        <dbReference type="Proteomes" id="UP000006830"/>
    </source>
</evidence>
<sequence length="28" mass="3303">MDRKIINNVTGNEYEALGELQYVPYLMQ</sequence>
<dbReference type="KEGG" id="rak:A1C_00430"/>
<keyword evidence="2" id="KW-1185">Reference proteome</keyword>
<organism evidence="1 2">
    <name type="scientific">Rickettsia akari (strain Hartford)</name>
    <dbReference type="NCBI Taxonomy" id="293614"/>
    <lineage>
        <taxon>Bacteria</taxon>
        <taxon>Pseudomonadati</taxon>
        <taxon>Pseudomonadota</taxon>
        <taxon>Alphaproteobacteria</taxon>
        <taxon>Rickettsiales</taxon>
        <taxon>Rickettsiaceae</taxon>
        <taxon>Rickettsieae</taxon>
        <taxon>Rickettsia</taxon>
        <taxon>spotted fever group</taxon>
    </lineage>
</organism>
<accession>A8GLZ4</accession>
<dbReference type="EMBL" id="CP000847">
    <property type="protein sequence ID" value="ABV74419.1"/>
    <property type="molecule type" value="Genomic_DNA"/>
</dbReference>
<reference evidence="1" key="1">
    <citation type="submission" date="2007-09" db="EMBL/GenBank/DDBJ databases">
        <title>Complete Genome Sequence of Rickettsia akari.</title>
        <authorList>
            <person name="Madan A."/>
            <person name="Fahey J."/>
            <person name="Helton E."/>
            <person name="Ketteman M."/>
            <person name="Madan A."/>
            <person name="Rodrigues S."/>
            <person name="Sanchez A."/>
            <person name="Whiting M."/>
            <person name="Dasch G."/>
            <person name="Eremeeva M."/>
        </authorList>
    </citation>
    <scope>NUCLEOTIDE SEQUENCE</scope>
    <source>
        <strain evidence="1">Hartford</strain>
    </source>
</reference>
<dbReference type="Proteomes" id="UP000006830">
    <property type="component" value="Chromosome"/>
</dbReference>
<protein>
    <submittedName>
        <fullName evidence="1">Uncharacterized protein</fullName>
    </submittedName>
</protein>
<proteinExistence type="predicted"/>
<name>A8GLZ4_RICAH</name>
<dbReference type="AlphaFoldDB" id="A8GLZ4"/>
<gene>
    <name evidence="1" type="ordered locus">A1C_00430</name>
</gene>
<evidence type="ECO:0000313" key="1">
    <source>
        <dbReference type="EMBL" id="ABV74419.1"/>
    </source>
</evidence>